<comment type="caution">
    <text evidence="15">The sequence shown here is derived from an EMBL/GenBank/DDBJ whole genome shotgun (WGS) entry which is preliminary data.</text>
</comment>
<dbReference type="AlphaFoldDB" id="A0AAN9ESK2"/>
<evidence type="ECO:0000256" key="4">
    <source>
        <dbReference type="ARBA" id="ARBA00012723"/>
    </source>
</evidence>
<sequence>MPSGFTSFSLTLLLLLLTFILVSNTSEVVSDNNDDDLEGIDELLAVDTELENESKNNGGSISSSSSDAKLSEAEVLTKAQRIVIELNNDNTERVINGNEFVLVLGYAPWCARSAELMPHFAEAASLLRELGAPLLLAKIDADRFSKSASFLGIKGFPTLLLYVNGTSQQYSGGFTADEIVLWSRKKTGTPVIQISSVTEAEEFLKKYHTFVIGLFEKFEGPEYEEFVRAAKSDNETQFVETSKFEVAQVLYPDIKTADCFLGIVKSEPERYTAYDGAFTTNEILEFLDYNKFPLVTKMTETNSIKVYSSPVKLQVFVFADAGELKNLLDPLQKVAKTFKSKIMFIHVDIKDENLAKPFLTLLGLEESKNTVVAAFDNEMSSKYLLESKPTQSNIEEFCNKLLQGSLSPYFKSQPIPDNTDASVRVIVGKTFENAILSSKESVLLEVFAPWCITCETISKHVEKLAKHYKGSSNLIFARIDASVNEHPKLQDVNDYPTLLLYRATDKTKPIKLSTKSSLKELAKSINEHLKVQNQVIKDEL</sequence>
<dbReference type="Proteomes" id="UP001372338">
    <property type="component" value="Unassembled WGS sequence"/>
</dbReference>
<name>A0AAN9ESK2_CROPI</name>
<evidence type="ECO:0000256" key="9">
    <source>
        <dbReference type="ARBA" id="ARBA00023180"/>
    </source>
</evidence>
<dbReference type="GO" id="GO:0005788">
    <property type="term" value="C:endoplasmic reticulum lumen"/>
    <property type="evidence" value="ECO:0007669"/>
    <property type="project" value="UniProtKB-SubCell"/>
</dbReference>
<feature type="domain" description="Thioredoxin" evidence="14">
    <location>
        <begin position="43"/>
        <end position="188"/>
    </location>
</feature>
<evidence type="ECO:0000256" key="7">
    <source>
        <dbReference type="ARBA" id="ARBA00022824"/>
    </source>
</evidence>
<keyword evidence="10" id="KW-0413">Isomerase</keyword>
<keyword evidence="7" id="KW-0256">Endoplasmic reticulum</keyword>
<gene>
    <name evidence="15" type="ORF">RIF29_28136</name>
</gene>
<comment type="subcellular location">
    <subcellularLocation>
        <location evidence="2">Endoplasmic reticulum lumen</location>
    </subcellularLocation>
</comment>
<feature type="chain" id="PRO_5042818148" description="protein disulfide-isomerase" evidence="13">
    <location>
        <begin position="26"/>
        <end position="540"/>
    </location>
</feature>
<evidence type="ECO:0000256" key="2">
    <source>
        <dbReference type="ARBA" id="ARBA00004319"/>
    </source>
</evidence>
<keyword evidence="11" id="KW-0676">Redox-active center</keyword>
<dbReference type="FunFam" id="3.40.30.10:FF:000042">
    <property type="entry name" value="protein disulfide-isomerase A2"/>
    <property type="match status" value="1"/>
</dbReference>
<evidence type="ECO:0000256" key="11">
    <source>
        <dbReference type="ARBA" id="ARBA00023284"/>
    </source>
</evidence>
<dbReference type="PANTHER" id="PTHR18929">
    <property type="entry name" value="PROTEIN DISULFIDE ISOMERASE"/>
    <property type="match status" value="1"/>
</dbReference>
<dbReference type="EMBL" id="JAYWIO010000005">
    <property type="protein sequence ID" value="KAK7261815.1"/>
    <property type="molecule type" value="Genomic_DNA"/>
</dbReference>
<dbReference type="CDD" id="cd02961">
    <property type="entry name" value="PDI_a_family"/>
    <property type="match status" value="1"/>
</dbReference>
<evidence type="ECO:0000313" key="16">
    <source>
        <dbReference type="Proteomes" id="UP001372338"/>
    </source>
</evidence>
<dbReference type="InterPro" id="IPR036249">
    <property type="entry name" value="Thioredoxin-like_sf"/>
</dbReference>
<evidence type="ECO:0000256" key="12">
    <source>
        <dbReference type="ARBA" id="ARBA00054003"/>
    </source>
</evidence>
<evidence type="ECO:0000259" key="14">
    <source>
        <dbReference type="PROSITE" id="PS51352"/>
    </source>
</evidence>
<proteinExistence type="inferred from homology"/>
<evidence type="ECO:0000256" key="6">
    <source>
        <dbReference type="ARBA" id="ARBA00022737"/>
    </source>
</evidence>
<dbReference type="FunFam" id="3.40.30.10:FF:000201">
    <property type="entry name" value="Protein disulfide isomerase-like 1-5"/>
    <property type="match status" value="1"/>
</dbReference>
<keyword evidence="6" id="KW-0677">Repeat</keyword>
<dbReference type="Pfam" id="PF13848">
    <property type="entry name" value="Thioredoxin_6"/>
    <property type="match status" value="1"/>
</dbReference>
<dbReference type="SUPFAM" id="SSF52833">
    <property type="entry name" value="Thioredoxin-like"/>
    <property type="match status" value="4"/>
</dbReference>
<comment type="function">
    <text evidence="12">Acts as a protein-folding catalyst that interacts with nascent polypeptides to catalyze the formation, isomerization, and reduction or oxidation of disulfide bonds.</text>
</comment>
<dbReference type="PROSITE" id="PS51352">
    <property type="entry name" value="THIOREDOXIN_2"/>
    <property type="match status" value="2"/>
</dbReference>
<dbReference type="GO" id="GO:0006457">
    <property type="term" value="P:protein folding"/>
    <property type="evidence" value="ECO:0007669"/>
    <property type="project" value="TreeGrafter"/>
</dbReference>
<dbReference type="EC" id="5.3.4.1" evidence="4"/>
<dbReference type="GO" id="GO:0034976">
    <property type="term" value="P:response to endoplasmic reticulum stress"/>
    <property type="evidence" value="ECO:0007669"/>
    <property type="project" value="TreeGrafter"/>
</dbReference>
<dbReference type="FunFam" id="3.40.30.10:FF:000204">
    <property type="entry name" value="Protein disulfide isomerase-like 1-6"/>
    <property type="match status" value="1"/>
</dbReference>
<dbReference type="FunFam" id="3.40.30.10:FF:000134">
    <property type="entry name" value="Protein disulfide-isomerase"/>
    <property type="match status" value="1"/>
</dbReference>
<keyword evidence="5 13" id="KW-0732">Signal</keyword>
<dbReference type="CDD" id="cd02981">
    <property type="entry name" value="PDI_b_family"/>
    <property type="match status" value="1"/>
</dbReference>
<evidence type="ECO:0000313" key="15">
    <source>
        <dbReference type="EMBL" id="KAK7261815.1"/>
    </source>
</evidence>
<evidence type="ECO:0000256" key="10">
    <source>
        <dbReference type="ARBA" id="ARBA00023235"/>
    </source>
</evidence>
<comment type="catalytic activity">
    <reaction evidence="1">
        <text>Catalyzes the rearrangement of -S-S- bonds in proteins.</text>
        <dbReference type="EC" id="5.3.4.1"/>
    </reaction>
</comment>
<evidence type="ECO:0000256" key="13">
    <source>
        <dbReference type="SAM" id="SignalP"/>
    </source>
</evidence>
<accession>A0AAN9ESK2</accession>
<dbReference type="CDD" id="cd02995">
    <property type="entry name" value="PDI_a_PDI_a'_C"/>
    <property type="match status" value="1"/>
</dbReference>
<organism evidence="15 16">
    <name type="scientific">Crotalaria pallida</name>
    <name type="common">Smooth rattlebox</name>
    <name type="synonym">Crotalaria striata</name>
    <dbReference type="NCBI Taxonomy" id="3830"/>
    <lineage>
        <taxon>Eukaryota</taxon>
        <taxon>Viridiplantae</taxon>
        <taxon>Streptophyta</taxon>
        <taxon>Embryophyta</taxon>
        <taxon>Tracheophyta</taxon>
        <taxon>Spermatophyta</taxon>
        <taxon>Magnoliopsida</taxon>
        <taxon>eudicotyledons</taxon>
        <taxon>Gunneridae</taxon>
        <taxon>Pentapetalae</taxon>
        <taxon>rosids</taxon>
        <taxon>fabids</taxon>
        <taxon>Fabales</taxon>
        <taxon>Fabaceae</taxon>
        <taxon>Papilionoideae</taxon>
        <taxon>50 kb inversion clade</taxon>
        <taxon>genistoids sensu lato</taxon>
        <taxon>core genistoids</taxon>
        <taxon>Crotalarieae</taxon>
        <taxon>Crotalaria</taxon>
    </lineage>
</organism>
<reference evidence="15 16" key="1">
    <citation type="submission" date="2024-01" db="EMBL/GenBank/DDBJ databases">
        <title>The genomes of 5 underutilized Papilionoideae crops provide insights into root nodulation and disease resistanc.</title>
        <authorList>
            <person name="Yuan L."/>
        </authorList>
    </citation>
    <scope>NUCLEOTIDE SEQUENCE [LARGE SCALE GENOMIC DNA]</scope>
    <source>
        <strain evidence="15">ZHUSHIDOU_FW_LH</strain>
        <tissue evidence="15">Leaf</tissue>
    </source>
</reference>
<evidence type="ECO:0000256" key="3">
    <source>
        <dbReference type="ARBA" id="ARBA00006347"/>
    </source>
</evidence>
<dbReference type="GO" id="GO:0003756">
    <property type="term" value="F:protein disulfide isomerase activity"/>
    <property type="evidence" value="ECO:0007669"/>
    <property type="project" value="UniProtKB-EC"/>
</dbReference>
<dbReference type="InterPro" id="IPR013766">
    <property type="entry name" value="Thioredoxin_domain"/>
</dbReference>
<dbReference type="Gene3D" id="3.40.30.10">
    <property type="entry name" value="Glutaredoxin"/>
    <property type="match status" value="4"/>
</dbReference>
<dbReference type="Pfam" id="PF00085">
    <property type="entry name" value="Thioredoxin"/>
    <property type="match status" value="2"/>
</dbReference>
<keyword evidence="8" id="KW-1015">Disulfide bond</keyword>
<keyword evidence="9" id="KW-0325">Glycoprotein</keyword>
<comment type="similarity">
    <text evidence="3">Belongs to the protein disulfide isomerase family.</text>
</comment>
<evidence type="ECO:0000256" key="5">
    <source>
        <dbReference type="ARBA" id="ARBA00022729"/>
    </source>
</evidence>
<dbReference type="CDD" id="cd02982">
    <property type="entry name" value="PDI_b'_family"/>
    <property type="match status" value="1"/>
</dbReference>
<keyword evidence="16" id="KW-1185">Reference proteome</keyword>
<feature type="signal peptide" evidence="13">
    <location>
        <begin position="1"/>
        <end position="25"/>
    </location>
</feature>
<evidence type="ECO:0000256" key="8">
    <source>
        <dbReference type="ARBA" id="ARBA00023157"/>
    </source>
</evidence>
<evidence type="ECO:0000256" key="1">
    <source>
        <dbReference type="ARBA" id="ARBA00001182"/>
    </source>
</evidence>
<dbReference type="PANTHER" id="PTHR18929:SF189">
    <property type="entry name" value="PROTEIN DISULFIDE ISOMERASE-LIKE 1-5-RELATED"/>
    <property type="match status" value="1"/>
</dbReference>
<protein>
    <recommendedName>
        <fullName evidence="4">protein disulfide-isomerase</fullName>
        <ecNumber evidence="4">5.3.4.1</ecNumber>
    </recommendedName>
</protein>
<feature type="domain" description="Thioredoxin" evidence="14">
    <location>
        <begin position="401"/>
        <end position="530"/>
    </location>
</feature>